<dbReference type="InterPro" id="IPR012338">
    <property type="entry name" value="Beta-lactam/transpept-like"/>
</dbReference>
<reference evidence="4 5" key="1">
    <citation type="submission" date="2023-06" db="EMBL/GenBank/DDBJ databases">
        <title>Influencing factors and mechanism of Cr(VI) reduction by facultative anaerobic Exiguobacterium sp. PY14.</title>
        <authorList>
            <person name="Zou L."/>
        </authorList>
    </citation>
    <scope>NUCLEOTIDE SEQUENCE [LARGE SCALE GENOMIC DNA]</scope>
    <source>
        <strain evidence="4 5">PY14</strain>
    </source>
</reference>
<dbReference type="InterPro" id="IPR001466">
    <property type="entry name" value="Beta-lactam-related"/>
</dbReference>
<dbReference type="PANTHER" id="PTHR46825:SF11">
    <property type="entry name" value="PENICILLIN-BINDING PROTEIN 4"/>
    <property type="match status" value="1"/>
</dbReference>
<accession>A0ABT7MRE4</accession>
<dbReference type="EC" id="3.-.-.-" evidence="4"/>
<organism evidence="4 5">
    <name type="scientific">Exiguobacterium mexicanum</name>
    <dbReference type="NCBI Taxonomy" id="340146"/>
    <lineage>
        <taxon>Bacteria</taxon>
        <taxon>Bacillati</taxon>
        <taxon>Bacillota</taxon>
        <taxon>Bacilli</taxon>
        <taxon>Bacillales</taxon>
        <taxon>Bacillales Family XII. Incertae Sedis</taxon>
        <taxon>Exiguobacterium</taxon>
    </lineage>
</organism>
<dbReference type="EMBL" id="JASWER010000010">
    <property type="protein sequence ID" value="MDL5377747.1"/>
    <property type="molecule type" value="Genomic_DNA"/>
</dbReference>
<keyword evidence="4" id="KW-0378">Hydrolase</keyword>
<name>A0ABT7MRE4_9BACL</name>
<dbReference type="Gene3D" id="3.40.710.10">
    <property type="entry name" value="DD-peptidase/beta-lactamase superfamily"/>
    <property type="match status" value="1"/>
</dbReference>
<dbReference type="SUPFAM" id="SSF56601">
    <property type="entry name" value="beta-lactamase/transpeptidase-like"/>
    <property type="match status" value="1"/>
</dbReference>
<dbReference type="PANTHER" id="PTHR46825">
    <property type="entry name" value="D-ALANYL-D-ALANINE-CARBOXYPEPTIDASE/ENDOPEPTIDASE AMPH"/>
    <property type="match status" value="1"/>
</dbReference>
<comment type="caution">
    <text evidence="4">The sequence shown here is derived from an EMBL/GenBank/DDBJ whole genome shotgun (WGS) entry which is preliminary data.</text>
</comment>
<keyword evidence="2" id="KW-0472">Membrane</keyword>
<sequence length="338" mass="38021">MSPDWSRYKVSSTFSGSALVMRQDDILFDRQQGYANRAERIENRTSTRFGIASGCKLFTAIAVCQLIEQGKLAFTSTLGECLTIDFPTFDPAVTVEQLLTHTSGIPDYFDESVMVDFEELWRQRPMYHIRQLRDFLPMFQHEPMRQERGVSQYNNAGYIVLGLIVEQASGLIFSDYIERFVFKPADMTDSGYFSLDALPAHTALGYIDHADGSWRTNHYSIPVKSGADGGAFVTAQDMAKLWNALLGHRLLGEEMTSRLLTPHVKVNDKGVHYGYGLWIQLDANRHVFKYHVMGYDPGVSFHSAYYPATDIVSVVCSNESDGAFDLMKVIEQKAGVSS</sequence>
<protein>
    <submittedName>
        <fullName evidence="4">Serine hydrolase</fullName>
        <ecNumber evidence="4">3.-.-.-</ecNumber>
    </submittedName>
</protein>
<evidence type="ECO:0000256" key="1">
    <source>
        <dbReference type="ARBA" id="ARBA00004370"/>
    </source>
</evidence>
<dbReference type="GO" id="GO:0016787">
    <property type="term" value="F:hydrolase activity"/>
    <property type="evidence" value="ECO:0007669"/>
    <property type="project" value="UniProtKB-KW"/>
</dbReference>
<feature type="domain" description="Beta-lactamase-related" evidence="3">
    <location>
        <begin position="16"/>
        <end position="324"/>
    </location>
</feature>
<evidence type="ECO:0000256" key="2">
    <source>
        <dbReference type="ARBA" id="ARBA00023136"/>
    </source>
</evidence>
<dbReference type="Proteomes" id="UP001230807">
    <property type="component" value="Unassembled WGS sequence"/>
</dbReference>
<evidence type="ECO:0000259" key="3">
    <source>
        <dbReference type="Pfam" id="PF00144"/>
    </source>
</evidence>
<dbReference type="RefSeq" id="WP_286038461.1">
    <property type="nucleotide sequence ID" value="NZ_CP183077.1"/>
</dbReference>
<dbReference type="InterPro" id="IPR050491">
    <property type="entry name" value="AmpC-like"/>
</dbReference>
<dbReference type="Pfam" id="PF00144">
    <property type="entry name" value="Beta-lactamase"/>
    <property type="match status" value="1"/>
</dbReference>
<proteinExistence type="predicted"/>
<evidence type="ECO:0000313" key="4">
    <source>
        <dbReference type="EMBL" id="MDL5377747.1"/>
    </source>
</evidence>
<keyword evidence="5" id="KW-1185">Reference proteome</keyword>
<comment type="subcellular location">
    <subcellularLocation>
        <location evidence="1">Membrane</location>
    </subcellularLocation>
</comment>
<evidence type="ECO:0000313" key="5">
    <source>
        <dbReference type="Proteomes" id="UP001230807"/>
    </source>
</evidence>
<gene>
    <name evidence="4" type="ORF">QR695_12135</name>
</gene>